<feature type="compositionally biased region" description="Polar residues" evidence="1">
    <location>
        <begin position="29"/>
        <end position="38"/>
    </location>
</feature>
<reference evidence="2 3" key="1">
    <citation type="submission" date="2024-08" db="EMBL/GenBank/DDBJ databases">
        <title>Insights into the chromosomal genome structure of Flemingia macrophylla.</title>
        <authorList>
            <person name="Ding Y."/>
            <person name="Zhao Y."/>
            <person name="Bi W."/>
            <person name="Wu M."/>
            <person name="Zhao G."/>
            <person name="Gong Y."/>
            <person name="Li W."/>
            <person name="Zhang P."/>
        </authorList>
    </citation>
    <scope>NUCLEOTIDE SEQUENCE [LARGE SCALE GENOMIC DNA]</scope>
    <source>
        <strain evidence="2">DYQJB</strain>
        <tissue evidence="2">Leaf</tissue>
    </source>
</reference>
<evidence type="ECO:0000256" key="1">
    <source>
        <dbReference type="SAM" id="MobiDB-lite"/>
    </source>
</evidence>
<keyword evidence="3" id="KW-1185">Reference proteome</keyword>
<dbReference type="Proteomes" id="UP001603857">
    <property type="component" value="Unassembled WGS sequence"/>
</dbReference>
<feature type="region of interest" description="Disordered" evidence="1">
    <location>
        <begin position="29"/>
        <end position="53"/>
    </location>
</feature>
<sequence>MDDTRSLDESVPGRSKLQTKPILWTKQATDETLSLDETQTMDDTRSLDESVHGRSKLQTKPIFWMKPSL</sequence>
<proteinExistence type="predicted"/>
<organism evidence="2 3">
    <name type="scientific">Flemingia macrophylla</name>
    <dbReference type="NCBI Taxonomy" id="520843"/>
    <lineage>
        <taxon>Eukaryota</taxon>
        <taxon>Viridiplantae</taxon>
        <taxon>Streptophyta</taxon>
        <taxon>Embryophyta</taxon>
        <taxon>Tracheophyta</taxon>
        <taxon>Spermatophyta</taxon>
        <taxon>Magnoliopsida</taxon>
        <taxon>eudicotyledons</taxon>
        <taxon>Gunneridae</taxon>
        <taxon>Pentapetalae</taxon>
        <taxon>rosids</taxon>
        <taxon>fabids</taxon>
        <taxon>Fabales</taxon>
        <taxon>Fabaceae</taxon>
        <taxon>Papilionoideae</taxon>
        <taxon>50 kb inversion clade</taxon>
        <taxon>NPAAA clade</taxon>
        <taxon>indigoferoid/millettioid clade</taxon>
        <taxon>Phaseoleae</taxon>
        <taxon>Flemingia</taxon>
    </lineage>
</organism>
<evidence type="ECO:0000313" key="3">
    <source>
        <dbReference type="Proteomes" id="UP001603857"/>
    </source>
</evidence>
<name>A0ABD1LXJ0_9FABA</name>
<gene>
    <name evidence="2" type="ORF">Fmac_021661</name>
</gene>
<protein>
    <submittedName>
        <fullName evidence="2">Uncharacterized protein</fullName>
    </submittedName>
</protein>
<dbReference type="AlphaFoldDB" id="A0ABD1LXJ0"/>
<dbReference type="EMBL" id="JBGMDY010000007">
    <property type="protein sequence ID" value="KAL2328234.1"/>
    <property type="molecule type" value="Genomic_DNA"/>
</dbReference>
<comment type="caution">
    <text evidence="2">The sequence shown here is derived from an EMBL/GenBank/DDBJ whole genome shotgun (WGS) entry which is preliminary data.</text>
</comment>
<feature type="compositionally biased region" description="Basic and acidic residues" evidence="1">
    <location>
        <begin position="42"/>
        <end position="52"/>
    </location>
</feature>
<evidence type="ECO:0000313" key="2">
    <source>
        <dbReference type="EMBL" id="KAL2328234.1"/>
    </source>
</evidence>
<accession>A0ABD1LXJ0</accession>